<feature type="compositionally biased region" description="Polar residues" evidence="12">
    <location>
        <begin position="227"/>
        <end position="239"/>
    </location>
</feature>
<comment type="subcellular location">
    <subcellularLocation>
        <location evidence="1 9 10">Nucleus</location>
    </subcellularLocation>
</comment>
<dbReference type="SUPFAM" id="SSF46689">
    <property type="entry name" value="Homeodomain-like"/>
    <property type="match status" value="1"/>
</dbReference>
<gene>
    <name evidence="14" type="ORF">MUK42_00288</name>
</gene>
<dbReference type="GO" id="GO:0005634">
    <property type="term" value="C:nucleus"/>
    <property type="evidence" value="ECO:0007669"/>
    <property type="project" value="UniProtKB-SubCell"/>
</dbReference>
<feature type="compositionally biased region" description="Basic and acidic residues" evidence="12">
    <location>
        <begin position="242"/>
        <end position="251"/>
    </location>
</feature>
<accession>A0A9E7FEL9</accession>
<reference evidence="14" key="1">
    <citation type="submission" date="2022-05" db="EMBL/GenBank/DDBJ databases">
        <title>The Musa troglodytarum L. genome provides insights into the mechanism of non-climacteric behaviour and enrichment of carotenoids.</title>
        <authorList>
            <person name="Wang J."/>
        </authorList>
    </citation>
    <scope>NUCLEOTIDE SEQUENCE</scope>
    <source>
        <tissue evidence="14">Leaf</tissue>
    </source>
</reference>
<feature type="DNA-binding region" description="Homeobox" evidence="9">
    <location>
        <begin position="49"/>
        <end position="108"/>
    </location>
</feature>
<dbReference type="Pfam" id="PF02183">
    <property type="entry name" value="HALZ"/>
    <property type="match status" value="1"/>
</dbReference>
<dbReference type="GO" id="GO:0043565">
    <property type="term" value="F:sequence-specific DNA binding"/>
    <property type="evidence" value="ECO:0007669"/>
    <property type="project" value="InterPro"/>
</dbReference>
<dbReference type="InterPro" id="IPR017970">
    <property type="entry name" value="Homeobox_CS"/>
</dbReference>
<comment type="function">
    <text evidence="8">Probable transcription factor.</text>
</comment>
<evidence type="ECO:0000256" key="3">
    <source>
        <dbReference type="ARBA" id="ARBA00023125"/>
    </source>
</evidence>
<dbReference type="InterPro" id="IPR003106">
    <property type="entry name" value="Leu_zip_homeo"/>
</dbReference>
<evidence type="ECO:0000256" key="7">
    <source>
        <dbReference type="ARBA" id="ARBA00025748"/>
    </source>
</evidence>
<dbReference type="InterPro" id="IPR001356">
    <property type="entry name" value="HD"/>
</dbReference>
<dbReference type="Gene3D" id="1.10.10.60">
    <property type="entry name" value="Homeodomain-like"/>
    <property type="match status" value="1"/>
</dbReference>
<evidence type="ECO:0000313" key="15">
    <source>
        <dbReference type="Proteomes" id="UP001055439"/>
    </source>
</evidence>
<dbReference type="AlphaFoldDB" id="A0A9E7FEL9"/>
<dbReference type="InterPro" id="IPR045224">
    <property type="entry name" value="HDZip_class_I_plant"/>
</dbReference>
<dbReference type="PRINTS" id="PR00031">
    <property type="entry name" value="HTHREPRESSR"/>
</dbReference>
<evidence type="ECO:0000313" key="14">
    <source>
        <dbReference type="EMBL" id="URD92772.1"/>
    </source>
</evidence>
<evidence type="ECO:0000256" key="8">
    <source>
        <dbReference type="ARBA" id="ARBA00037260"/>
    </source>
</evidence>
<dbReference type="Pfam" id="PF00046">
    <property type="entry name" value="Homeodomain"/>
    <property type="match status" value="1"/>
</dbReference>
<comment type="function">
    <text evidence="11">Transcription factor.</text>
</comment>
<keyword evidence="6 9" id="KW-0539">Nucleus</keyword>
<dbReference type="PROSITE" id="PS50071">
    <property type="entry name" value="HOMEOBOX_2"/>
    <property type="match status" value="1"/>
</dbReference>
<evidence type="ECO:0000259" key="13">
    <source>
        <dbReference type="PROSITE" id="PS50071"/>
    </source>
</evidence>
<keyword evidence="15" id="KW-1185">Reference proteome</keyword>
<dbReference type="GO" id="GO:0000981">
    <property type="term" value="F:DNA-binding transcription factor activity, RNA polymerase II-specific"/>
    <property type="evidence" value="ECO:0007669"/>
    <property type="project" value="UniProtKB-UniRule"/>
</dbReference>
<sequence>MKRPIADLDSLMPICPSARESGTYGGEFQPLMDGLEDEDDCGAAAAAAPGEKKRRLSVEQVRALERSFEVENKLEPERKLRLAQDLGLQPRQVAVWFQNRRARWKTKQLERDYTTLKASYEALRLNYDSLHRDKESLLVQIEELKAKMTGEESLSVSSVKEEPVVSEAETKAAASEEEPPALIYKDGSSDSDSSAVLNDAVLKDYDSRRRGMSSSQDATPTAAAELGSSTSSVPTSAPQHLTPDHHARPTKGEGFLYHQHHHMLKMEEEEEFLGREEPFTSFFSDEQPPTLNWYYPDHWN</sequence>
<evidence type="ECO:0000256" key="12">
    <source>
        <dbReference type="SAM" id="MobiDB-lite"/>
    </source>
</evidence>
<feature type="region of interest" description="Disordered" evidence="12">
    <location>
        <begin position="150"/>
        <end position="195"/>
    </location>
</feature>
<dbReference type="CDD" id="cd00086">
    <property type="entry name" value="homeodomain"/>
    <property type="match status" value="1"/>
</dbReference>
<evidence type="ECO:0000256" key="10">
    <source>
        <dbReference type="RuleBase" id="RU000682"/>
    </source>
</evidence>
<evidence type="ECO:0000256" key="9">
    <source>
        <dbReference type="PROSITE-ProRule" id="PRU00108"/>
    </source>
</evidence>
<keyword evidence="4 9" id="KW-0371">Homeobox</keyword>
<keyword evidence="5 11" id="KW-0804">Transcription</keyword>
<feature type="domain" description="Homeobox" evidence="13">
    <location>
        <begin position="47"/>
        <end position="107"/>
    </location>
</feature>
<dbReference type="InterPro" id="IPR000047">
    <property type="entry name" value="HTH_motif"/>
</dbReference>
<dbReference type="InterPro" id="IPR009057">
    <property type="entry name" value="Homeodomain-like_sf"/>
</dbReference>
<feature type="region of interest" description="Disordered" evidence="12">
    <location>
        <begin position="207"/>
        <end position="252"/>
    </location>
</feature>
<name>A0A9E7FEL9_9LILI</name>
<dbReference type="FunFam" id="1.10.10.60:FF:000242">
    <property type="entry name" value="Homeobox-leucine zipper protein HOX13"/>
    <property type="match status" value="1"/>
</dbReference>
<proteinExistence type="inferred from homology"/>
<dbReference type="Proteomes" id="UP001055439">
    <property type="component" value="Chromosome 3"/>
</dbReference>
<comment type="similarity">
    <text evidence="7 11">Belongs to the HD-ZIP homeobox family. Class I subfamily.</text>
</comment>
<dbReference type="PROSITE" id="PS00027">
    <property type="entry name" value="HOMEOBOX_1"/>
    <property type="match status" value="1"/>
</dbReference>
<dbReference type="SMART" id="SM00389">
    <property type="entry name" value="HOX"/>
    <property type="match status" value="1"/>
</dbReference>
<dbReference type="OrthoDB" id="6159439at2759"/>
<dbReference type="PANTHER" id="PTHR24326">
    <property type="entry name" value="HOMEOBOX-LEUCINE ZIPPER PROTEIN"/>
    <property type="match status" value="1"/>
</dbReference>
<evidence type="ECO:0000256" key="2">
    <source>
        <dbReference type="ARBA" id="ARBA00023015"/>
    </source>
</evidence>
<dbReference type="GO" id="GO:0045893">
    <property type="term" value="P:positive regulation of DNA-templated transcription"/>
    <property type="evidence" value="ECO:0007669"/>
    <property type="project" value="TreeGrafter"/>
</dbReference>
<keyword evidence="3 9" id="KW-0238">DNA-binding</keyword>
<dbReference type="EMBL" id="CP097505">
    <property type="protein sequence ID" value="URD92772.1"/>
    <property type="molecule type" value="Genomic_DNA"/>
</dbReference>
<organism evidence="14 15">
    <name type="scientific">Musa troglodytarum</name>
    <name type="common">fe'i banana</name>
    <dbReference type="NCBI Taxonomy" id="320322"/>
    <lineage>
        <taxon>Eukaryota</taxon>
        <taxon>Viridiplantae</taxon>
        <taxon>Streptophyta</taxon>
        <taxon>Embryophyta</taxon>
        <taxon>Tracheophyta</taxon>
        <taxon>Spermatophyta</taxon>
        <taxon>Magnoliopsida</taxon>
        <taxon>Liliopsida</taxon>
        <taxon>Zingiberales</taxon>
        <taxon>Musaceae</taxon>
        <taxon>Musa</taxon>
    </lineage>
</organism>
<evidence type="ECO:0000256" key="5">
    <source>
        <dbReference type="ARBA" id="ARBA00023163"/>
    </source>
</evidence>
<evidence type="ECO:0000256" key="1">
    <source>
        <dbReference type="ARBA" id="ARBA00004123"/>
    </source>
</evidence>
<dbReference type="PANTHER" id="PTHR24326:SF547">
    <property type="entry name" value="HOMEOBOX-LEUCINE ZIPPER PROTEIN ATHB-6"/>
    <property type="match status" value="1"/>
</dbReference>
<evidence type="ECO:0000256" key="4">
    <source>
        <dbReference type="ARBA" id="ARBA00023155"/>
    </source>
</evidence>
<evidence type="ECO:0000256" key="11">
    <source>
        <dbReference type="RuleBase" id="RU369038"/>
    </source>
</evidence>
<evidence type="ECO:0000256" key="6">
    <source>
        <dbReference type="ARBA" id="ARBA00023242"/>
    </source>
</evidence>
<keyword evidence="2 11" id="KW-0805">Transcription regulation</keyword>
<protein>
    <recommendedName>
        <fullName evidence="11">Homeobox-leucine zipper protein</fullName>
    </recommendedName>
    <alternativeName>
        <fullName evidence="11">HD-ZIP protein</fullName>
    </alternativeName>
    <alternativeName>
        <fullName evidence="11">Homeodomain transcription factor</fullName>
    </alternativeName>
</protein>